<dbReference type="InterPro" id="IPR017871">
    <property type="entry name" value="ABC_transporter-like_CS"/>
</dbReference>
<dbReference type="PROSITE" id="PS50893">
    <property type="entry name" value="ABC_TRANSPORTER_2"/>
    <property type="match status" value="2"/>
</dbReference>
<evidence type="ECO:0000256" key="2">
    <source>
        <dbReference type="ARBA" id="ARBA00022737"/>
    </source>
</evidence>
<dbReference type="CDD" id="cd03216">
    <property type="entry name" value="ABC_Carb_Monos_I"/>
    <property type="match status" value="1"/>
</dbReference>
<protein>
    <submittedName>
        <fullName evidence="6">Ribose transport system ATP-binding protein</fullName>
    </submittedName>
</protein>
<evidence type="ECO:0000313" key="6">
    <source>
        <dbReference type="EMBL" id="MDQ0381282.1"/>
    </source>
</evidence>
<keyword evidence="4 6" id="KW-0067">ATP-binding</keyword>
<evidence type="ECO:0000256" key="4">
    <source>
        <dbReference type="ARBA" id="ARBA00022840"/>
    </source>
</evidence>
<dbReference type="PANTHER" id="PTHR43790">
    <property type="entry name" value="CARBOHYDRATE TRANSPORT ATP-BINDING PROTEIN MG119-RELATED"/>
    <property type="match status" value="1"/>
</dbReference>
<dbReference type="PANTHER" id="PTHR43790:SF9">
    <property type="entry name" value="GALACTOFURANOSE TRANSPORTER ATP-BINDING PROTEIN YTFR"/>
    <property type="match status" value="1"/>
</dbReference>
<evidence type="ECO:0000259" key="5">
    <source>
        <dbReference type="PROSITE" id="PS50893"/>
    </source>
</evidence>
<keyword evidence="7" id="KW-1185">Reference proteome</keyword>
<dbReference type="InterPro" id="IPR027417">
    <property type="entry name" value="P-loop_NTPase"/>
</dbReference>
<keyword evidence="3" id="KW-0547">Nucleotide-binding</keyword>
<dbReference type="Pfam" id="PF00005">
    <property type="entry name" value="ABC_tran"/>
    <property type="match status" value="2"/>
</dbReference>
<feature type="domain" description="ABC transporter" evidence="5">
    <location>
        <begin position="267"/>
        <end position="509"/>
    </location>
</feature>
<dbReference type="EMBL" id="JAUSUT010000001">
    <property type="protein sequence ID" value="MDQ0381282.1"/>
    <property type="molecule type" value="Genomic_DNA"/>
</dbReference>
<dbReference type="InterPro" id="IPR050107">
    <property type="entry name" value="ABC_carbohydrate_import_ATPase"/>
</dbReference>
<dbReference type="PROSITE" id="PS00211">
    <property type="entry name" value="ABC_TRANSPORTER_1"/>
    <property type="match status" value="1"/>
</dbReference>
<dbReference type="Proteomes" id="UP001229651">
    <property type="component" value="Unassembled WGS sequence"/>
</dbReference>
<organism evidence="6 7">
    <name type="scientific">Amycolatopsis thermophila</name>
    <dbReference type="NCBI Taxonomy" id="206084"/>
    <lineage>
        <taxon>Bacteria</taxon>
        <taxon>Bacillati</taxon>
        <taxon>Actinomycetota</taxon>
        <taxon>Actinomycetes</taxon>
        <taxon>Pseudonocardiales</taxon>
        <taxon>Pseudonocardiaceae</taxon>
        <taxon>Amycolatopsis</taxon>
    </lineage>
</organism>
<reference evidence="6 7" key="1">
    <citation type="submission" date="2023-07" db="EMBL/GenBank/DDBJ databases">
        <title>Sequencing the genomes of 1000 actinobacteria strains.</title>
        <authorList>
            <person name="Klenk H.-P."/>
        </authorList>
    </citation>
    <scope>NUCLEOTIDE SEQUENCE [LARGE SCALE GENOMIC DNA]</scope>
    <source>
        <strain evidence="6 7">DSM 45805</strain>
    </source>
</reference>
<dbReference type="GO" id="GO:0005524">
    <property type="term" value="F:ATP binding"/>
    <property type="evidence" value="ECO:0007669"/>
    <property type="project" value="UniProtKB-KW"/>
</dbReference>
<evidence type="ECO:0000313" key="7">
    <source>
        <dbReference type="Proteomes" id="UP001229651"/>
    </source>
</evidence>
<comment type="caution">
    <text evidence="6">The sequence shown here is derived from an EMBL/GenBank/DDBJ whole genome shotgun (WGS) entry which is preliminary data.</text>
</comment>
<dbReference type="InterPro" id="IPR003593">
    <property type="entry name" value="AAA+_ATPase"/>
</dbReference>
<sequence>MSPSETTPLLAVDGITRTFGPVRALRGVSLAVRRGEIVGLIGENGAGKSTLLNIVSGTDSQDDGTVLVRGREVSFRDYRQATRHGVFRIFQELALVPNLTVWENFYLSHEQEFSLGGVIRRGSAIRRARALLDRFDHGWIDPARPVGDYPFAVQQVIEILKAFALAELLGHEEPIILLDEPTAALASDEIEFLHRLLVEIKRDSAVVLVSHRLSELLEWSDRVVVFKDGATVADVPAADLSESELHYLMVGRERDQHFYREHRQGGPREEVVLELSGFGDGQHFHDIDLTVRAGEIVGIAGVLGSGKSELGRAVFGAVPARTGRMTYRGREMTRASAREMTKARAGYLPPERKDDGLLDTFTVAQNISFARVAAQRGPLLNLRHEQQQARHYIDTLRVKTPSPRASILHLSGGNQQKALLARWLARGVDLLILDNPTRGVDAGAKEEIYDIIRDLTADGVAVLLISDDLLEVIGLSHRVAVMKDGVLTHQVPAPPEDKPHEADLVAAMV</sequence>
<keyword evidence="1" id="KW-0813">Transport</keyword>
<dbReference type="CDD" id="cd03215">
    <property type="entry name" value="ABC_Carb_Monos_II"/>
    <property type="match status" value="1"/>
</dbReference>
<gene>
    <name evidence="6" type="ORF">FB470_005276</name>
</gene>
<keyword evidence="2" id="KW-0677">Repeat</keyword>
<dbReference type="SMART" id="SM00382">
    <property type="entry name" value="AAA"/>
    <property type="match status" value="2"/>
</dbReference>
<evidence type="ECO:0000256" key="1">
    <source>
        <dbReference type="ARBA" id="ARBA00022448"/>
    </source>
</evidence>
<accession>A0ABU0F148</accession>
<proteinExistence type="predicted"/>
<feature type="domain" description="ABC transporter" evidence="5">
    <location>
        <begin position="10"/>
        <end position="253"/>
    </location>
</feature>
<dbReference type="RefSeq" id="WP_306995828.1">
    <property type="nucleotide sequence ID" value="NZ_JAUSUT010000001.1"/>
</dbReference>
<dbReference type="SUPFAM" id="SSF52540">
    <property type="entry name" value="P-loop containing nucleoside triphosphate hydrolases"/>
    <property type="match status" value="2"/>
</dbReference>
<dbReference type="InterPro" id="IPR003439">
    <property type="entry name" value="ABC_transporter-like_ATP-bd"/>
</dbReference>
<name>A0ABU0F148_9PSEU</name>
<dbReference type="Gene3D" id="3.40.50.300">
    <property type="entry name" value="P-loop containing nucleotide triphosphate hydrolases"/>
    <property type="match status" value="2"/>
</dbReference>
<evidence type="ECO:0000256" key="3">
    <source>
        <dbReference type="ARBA" id="ARBA00022741"/>
    </source>
</evidence>